<dbReference type="EMBL" id="JASCZI010121917">
    <property type="protein sequence ID" value="MED6163305.1"/>
    <property type="molecule type" value="Genomic_DNA"/>
</dbReference>
<accession>A0ABU6UPP5</accession>
<evidence type="ECO:0000313" key="2">
    <source>
        <dbReference type="Proteomes" id="UP001341840"/>
    </source>
</evidence>
<comment type="caution">
    <text evidence="1">The sequence shown here is derived from an EMBL/GenBank/DDBJ whole genome shotgun (WGS) entry which is preliminary data.</text>
</comment>
<keyword evidence="2" id="KW-1185">Reference proteome</keyword>
<protein>
    <submittedName>
        <fullName evidence="1">Uncharacterized protein</fullName>
    </submittedName>
</protein>
<name>A0ABU6UPP5_9FABA</name>
<proteinExistence type="predicted"/>
<feature type="non-terminal residue" evidence="1">
    <location>
        <position position="1"/>
    </location>
</feature>
<reference evidence="1 2" key="1">
    <citation type="journal article" date="2023" name="Plants (Basel)">
        <title>Bridging the Gap: Combining Genomics and Transcriptomics Approaches to Understand Stylosanthes scabra, an Orphan Legume from the Brazilian Caatinga.</title>
        <authorList>
            <person name="Ferreira-Neto J.R.C."/>
            <person name="da Silva M.D."/>
            <person name="Binneck E."/>
            <person name="de Melo N.F."/>
            <person name="da Silva R.H."/>
            <person name="de Melo A.L.T.M."/>
            <person name="Pandolfi V."/>
            <person name="Bustamante F.O."/>
            <person name="Brasileiro-Vidal A.C."/>
            <person name="Benko-Iseppon A.M."/>
        </authorList>
    </citation>
    <scope>NUCLEOTIDE SEQUENCE [LARGE SCALE GENOMIC DNA]</scope>
    <source>
        <tissue evidence="1">Leaves</tissue>
    </source>
</reference>
<evidence type="ECO:0000313" key="1">
    <source>
        <dbReference type="EMBL" id="MED6163305.1"/>
    </source>
</evidence>
<sequence>AGSHPMICPIEAGGVTMCLIGLGGRNFSQCILWVEEPSINLWFHAAAWNQARAALCCHSLSFTMDASSVLNALHLRLNPNQFQRLKPLGTSLQR</sequence>
<gene>
    <name evidence="1" type="ORF">PIB30_078554</name>
</gene>
<organism evidence="1 2">
    <name type="scientific">Stylosanthes scabra</name>
    <dbReference type="NCBI Taxonomy" id="79078"/>
    <lineage>
        <taxon>Eukaryota</taxon>
        <taxon>Viridiplantae</taxon>
        <taxon>Streptophyta</taxon>
        <taxon>Embryophyta</taxon>
        <taxon>Tracheophyta</taxon>
        <taxon>Spermatophyta</taxon>
        <taxon>Magnoliopsida</taxon>
        <taxon>eudicotyledons</taxon>
        <taxon>Gunneridae</taxon>
        <taxon>Pentapetalae</taxon>
        <taxon>rosids</taxon>
        <taxon>fabids</taxon>
        <taxon>Fabales</taxon>
        <taxon>Fabaceae</taxon>
        <taxon>Papilionoideae</taxon>
        <taxon>50 kb inversion clade</taxon>
        <taxon>dalbergioids sensu lato</taxon>
        <taxon>Dalbergieae</taxon>
        <taxon>Pterocarpus clade</taxon>
        <taxon>Stylosanthes</taxon>
    </lineage>
</organism>
<dbReference type="Proteomes" id="UP001341840">
    <property type="component" value="Unassembled WGS sequence"/>
</dbReference>